<evidence type="ECO:0000313" key="1">
    <source>
        <dbReference type="EMBL" id="PON48575.1"/>
    </source>
</evidence>
<evidence type="ECO:0000313" key="2">
    <source>
        <dbReference type="Proteomes" id="UP000237000"/>
    </source>
</evidence>
<dbReference type="Proteomes" id="UP000237000">
    <property type="component" value="Unassembled WGS sequence"/>
</dbReference>
<feature type="non-terminal residue" evidence="1">
    <location>
        <position position="1"/>
    </location>
</feature>
<keyword evidence="2" id="KW-1185">Reference proteome</keyword>
<dbReference type="AlphaFoldDB" id="A0A2P5BIF9"/>
<dbReference type="InParanoid" id="A0A2P5BIF9"/>
<organism evidence="1 2">
    <name type="scientific">Trema orientale</name>
    <name type="common">Charcoal tree</name>
    <name type="synonym">Celtis orientalis</name>
    <dbReference type="NCBI Taxonomy" id="63057"/>
    <lineage>
        <taxon>Eukaryota</taxon>
        <taxon>Viridiplantae</taxon>
        <taxon>Streptophyta</taxon>
        <taxon>Embryophyta</taxon>
        <taxon>Tracheophyta</taxon>
        <taxon>Spermatophyta</taxon>
        <taxon>Magnoliopsida</taxon>
        <taxon>eudicotyledons</taxon>
        <taxon>Gunneridae</taxon>
        <taxon>Pentapetalae</taxon>
        <taxon>rosids</taxon>
        <taxon>fabids</taxon>
        <taxon>Rosales</taxon>
        <taxon>Cannabaceae</taxon>
        <taxon>Trema</taxon>
    </lineage>
</organism>
<comment type="caution">
    <text evidence="1">The sequence shown here is derived from an EMBL/GenBank/DDBJ whole genome shotgun (WGS) entry which is preliminary data.</text>
</comment>
<dbReference type="EMBL" id="JXTC01000515">
    <property type="protein sequence ID" value="PON48575.1"/>
    <property type="molecule type" value="Genomic_DNA"/>
</dbReference>
<proteinExistence type="predicted"/>
<sequence length="179" mass="20845">CLVGKMLEVCSEKENMHIVLFLMQKSEKLTKISLTTHEIPILLYIAKGQLFCETNYFELLGTSSRSFQEDASLGKDDNNVEIEFLCEEKVESRDSFSERLEFQSDGIPSFSRVCRMARMMYGRPRKIGLLHQWTKDELKWIFSTSVYQNHIKRKMKLLLKLSNFSLNLRTNSSKKCGVN</sequence>
<gene>
    <name evidence="1" type="ORF">TorRG33x02_320240</name>
</gene>
<name>A0A2P5BIF9_TREOI</name>
<protein>
    <submittedName>
        <fullName evidence="1">Uncharacterized protein</fullName>
    </submittedName>
</protein>
<accession>A0A2P5BIF9</accession>
<reference evidence="2" key="1">
    <citation type="submission" date="2016-06" db="EMBL/GenBank/DDBJ databases">
        <title>Parallel loss of symbiosis genes in relatives of nitrogen-fixing non-legume Parasponia.</title>
        <authorList>
            <person name="Van Velzen R."/>
            <person name="Holmer R."/>
            <person name="Bu F."/>
            <person name="Rutten L."/>
            <person name="Van Zeijl A."/>
            <person name="Liu W."/>
            <person name="Santuari L."/>
            <person name="Cao Q."/>
            <person name="Sharma T."/>
            <person name="Shen D."/>
            <person name="Roswanjaya Y."/>
            <person name="Wardhani T."/>
            <person name="Kalhor M.S."/>
            <person name="Jansen J."/>
            <person name="Van den Hoogen J."/>
            <person name="Gungor B."/>
            <person name="Hartog M."/>
            <person name="Hontelez J."/>
            <person name="Verver J."/>
            <person name="Yang W.-C."/>
            <person name="Schijlen E."/>
            <person name="Repin R."/>
            <person name="Schilthuizen M."/>
            <person name="Schranz E."/>
            <person name="Heidstra R."/>
            <person name="Miyata K."/>
            <person name="Fedorova E."/>
            <person name="Kohlen W."/>
            <person name="Bisseling T."/>
            <person name="Smit S."/>
            <person name="Geurts R."/>
        </authorList>
    </citation>
    <scope>NUCLEOTIDE SEQUENCE [LARGE SCALE GENOMIC DNA]</scope>
    <source>
        <strain evidence="2">cv. RG33-2</strain>
    </source>
</reference>